<reference evidence="1 2" key="1">
    <citation type="submission" date="2017-03" db="EMBL/GenBank/DDBJ databases">
        <title>Complete genome sequence of Paenibacillus Kribbensis producing bioflocculants.</title>
        <authorList>
            <person name="Lee H.-G."/>
            <person name="Oh H.-M."/>
        </authorList>
    </citation>
    <scope>NUCLEOTIDE SEQUENCE [LARGE SCALE GENOMIC DNA]</scope>
    <source>
        <strain evidence="1 2">AM49</strain>
    </source>
</reference>
<dbReference type="STRING" id="172713.GCA_001705305_04911"/>
<dbReference type="AlphaFoldDB" id="A0A222WPA4"/>
<dbReference type="InterPro" id="IPR045499">
    <property type="entry name" value="DUF6492"/>
</dbReference>
<proteinExistence type="predicted"/>
<name>A0A222WPA4_9BACL</name>
<dbReference type="OrthoDB" id="5323158at2"/>
<gene>
    <name evidence="1" type="ORF">B4V02_13650</name>
</gene>
<dbReference type="EMBL" id="CP020028">
    <property type="protein sequence ID" value="ASR47643.1"/>
    <property type="molecule type" value="Genomic_DNA"/>
</dbReference>
<protein>
    <recommendedName>
        <fullName evidence="3">Glycosyl transferase family 2</fullName>
    </recommendedName>
</protein>
<evidence type="ECO:0000313" key="2">
    <source>
        <dbReference type="Proteomes" id="UP000214666"/>
    </source>
</evidence>
<organism evidence="1 2">
    <name type="scientific">Paenibacillus kribbensis</name>
    <dbReference type="NCBI Taxonomy" id="172713"/>
    <lineage>
        <taxon>Bacteria</taxon>
        <taxon>Bacillati</taxon>
        <taxon>Bacillota</taxon>
        <taxon>Bacilli</taxon>
        <taxon>Bacillales</taxon>
        <taxon>Paenibacillaceae</taxon>
        <taxon>Paenibacillus</taxon>
    </lineage>
</organism>
<evidence type="ECO:0000313" key="1">
    <source>
        <dbReference type="EMBL" id="ASR47643.1"/>
    </source>
</evidence>
<accession>A0A222WPA4</accession>
<dbReference type="Pfam" id="PF20102">
    <property type="entry name" value="DUF6492"/>
    <property type="match status" value="1"/>
</dbReference>
<keyword evidence="2" id="KW-1185">Reference proteome</keyword>
<evidence type="ECO:0008006" key="3">
    <source>
        <dbReference type="Google" id="ProtNLM"/>
    </source>
</evidence>
<dbReference type="RefSeq" id="WP_094155210.1">
    <property type="nucleotide sequence ID" value="NZ_CP020028.1"/>
</dbReference>
<sequence>MSAQPDGLQKGSITMDVLIPAIDKDMGTLPLVIDSLRHYVQHRIGTIYIVSPKSDRIRRLCASKNCTFVDEKTVLPITKKHIRYGTARWDRSGWLYQQLLKMNGDKISKAPFFLVIDADTILIRPHKFRKDGKTIFYYRSWSQPEYFRTYRKLMGVKAPSPKSFVTHYMLFEKAQLTRLKQVIETRHGKSWYNAIIQSINRKKQFGFSEYETYANYLYSKQPARMILRKSLNKALHSQASSLSEKQLDSLAKNHRSLSFHQRKVYQRAPISKLKSLVKSFKIKKIP</sequence>
<dbReference type="KEGG" id="pkb:B4V02_13650"/>
<dbReference type="Proteomes" id="UP000214666">
    <property type="component" value="Chromosome"/>
</dbReference>